<reference evidence="2" key="3">
    <citation type="submission" date="2025-09" db="UniProtKB">
        <authorList>
            <consortium name="Ensembl"/>
        </authorList>
    </citation>
    <scope>IDENTIFICATION</scope>
</reference>
<dbReference type="Ensembl" id="ENSEAST00005081625.1">
    <property type="protein sequence ID" value="ENSEASP00005034963.1"/>
    <property type="gene ID" value="ENSEASG00005026020.1"/>
</dbReference>
<name>A0A9L0I4P0_EQUAS</name>
<protein>
    <submittedName>
        <fullName evidence="2">Uncharacterized protein</fullName>
    </submittedName>
</protein>
<feature type="compositionally biased region" description="Polar residues" evidence="1">
    <location>
        <begin position="98"/>
        <end position="107"/>
    </location>
</feature>
<keyword evidence="3" id="KW-1185">Reference proteome</keyword>
<accession>A0A9L0I4P0</accession>
<reference evidence="2 3" key="1">
    <citation type="journal article" date="2020" name="Nat. Commun.">
        <title>Donkey genomes provide new insights into domestication and selection for coat color.</title>
        <authorList>
            <person name="Wang"/>
            <person name="C."/>
            <person name="Li"/>
            <person name="H."/>
            <person name="Guo"/>
            <person name="Y."/>
            <person name="Huang"/>
            <person name="J."/>
            <person name="Sun"/>
            <person name="Y."/>
            <person name="Min"/>
            <person name="J."/>
            <person name="Wang"/>
            <person name="J."/>
            <person name="Fang"/>
            <person name="X."/>
            <person name="Zhao"/>
            <person name="Z."/>
            <person name="Wang"/>
            <person name="S."/>
            <person name="Zhang"/>
            <person name="Y."/>
            <person name="Liu"/>
            <person name="Q."/>
            <person name="Jiang"/>
            <person name="Q."/>
            <person name="Wang"/>
            <person name="X."/>
            <person name="Guo"/>
            <person name="Y."/>
            <person name="Yang"/>
            <person name="C."/>
            <person name="Wang"/>
            <person name="Y."/>
            <person name="Tian"/>
            <person name="F."/>
            <person name="Zhuang"/>
            <person name="G."/>
            <person name="Fan"/>
            <person name="Y."/>
            <person name="Gao"/>
            <person name="Q."/>
            <person name="Li"/>
            <person name="Y."/>
            <person name="Ju"/>
            <person name="Z."/>
            <person name="Li"/>
            <person name="J."/>
            <person name="Li"/>
            <person name="R."/>
            <person name="Hou"/>
            <person name="M."/>
            <person name="Yang"/>
            <person name="G."/>
            <person name="Liu"/>
            <person name="G."/>
            <person name="Liu"/>
            <person name="W."/>
            <person name="Guo"/>
            <person name="J."/>
            <person name="Pan"/>
            <person name="S."/>
            <person name="Fan"/>
            <person name="G."/>
            <person name="Zhang"/>
            <person name="W."/>
            <person name="Zhang"/>
            <person name="R."/>
            <person name="Yu"/>
            <person name="J."/>
            <person name="Zhang"/>
            <person name="X."/>
            <person name="Yin"/>
            <person name="Q."/>
            <person name="Ji"/>
            <person name="C."/>
            <person name="Jin"/>
            <person name="Y."/>
            <person name="Yue"/>
            <person name="G."/>
            <person name="Liu"/>
            <person name="M."/>
            <person name="Xu"/>
            <person name="J."/>
            <person name="Liu"/>
            <person name="S."/>
            <person name="Jordana"/>
            <person name="J."/>
            <person name="Noce"/>
            <person name="A."/>
            <person name="Amills"/>
            <person name="M."/>
            <person name="Wu"/>
            <person name="D.D."/>
            <person name="Li"/>
            <person name="S."/>
            <person name="Zhou"/>
            <person name="X. and Zhong"/>
            <person name="J."/>
        </authorList>
    </citation>
    <scope>NUCLEOTIDE SEQUENCE [LARGE SCALE GENOMIC DNA]</scope>
</reference>
<evidence type="ECO:0000313" key="2">
    <source>
        <dbReference type="Ensembl" id="ENSEASP00005034963.1"/>
    </source>
</evidence>
<dbReference type="GeneTree" id="ENSGT00940000155829"/>
<evidence type="ECO:0000256" key="1">
    <source>
        <dbReference type="SAM" id="MobiDB-lite"/>
    </source>
</evidence>
<feature type="region of interest" description="Disordered" evidence="1">
    <location>
        <begin position="88"/>
        <end position="107"/>
    </location>
</feature>
<dbReference type="Proteomes" id="UP000694387">
    <property type="component" value="Chromosome 1"/>
</dbReference>
<proteinExistence type="predicted"/>
<evidence type="ECO:0000313" key="3">
    <source>
        <dbReference type="Proteomes" id="UP000694387"/>
    </source>
</evidence>
<reference evidence="2" key="2">
    <citation type="submission" date="2025-08" db="UniProtKB">
        <authorList>
            <consortium name="Ensembl"/>
        </authorList>
    </citation>
    <scope>IDENTIFICATION</scope>
</reference>
<sequence>MGPCPGESCESRDTVPTPDCANQCPRSCADLWDRVQCLQGPCRPAPVSMGPCCVHAMSAQSLGLGQPGAAARLPAVGASPSAVGAVRKVPGGHHAKPRTQSNGRSVTRSPALSAHLARCSGPVPSRARASAHICSLVTSVCRTSASLAVAALEGSCCTMAPVCPPLHAPAPSSPCPGASP</sequence>
<organism evidence="2 3">
    <name type="scientific">Equus asinus</name>
    <name type="common">Donkey</name>
    <name type="synonym">Equus africanus asinus</name>
    <dbReference type="NCBI Taxonomy" id="9793"/>
    <lineage>
        <taxon>Eukaryota</taxon>
        <taxon>Metazoa</taxon>
        <taxon>Chordata</taxon>
        <taxon>Craniata</taxon>
        <taxon>Vertebrata</taxon>
        <taxon>Euteleostomi</taxon>
        <taxon>Mammalia</taxon>
        <taxon>Eutheria</taxon>
        <taxon>Laurasiatheria</taxon>
        <taxon>Perissodactyla</taxon>
        <taxon>Equidae</taxon>
        <taxon>Equus</taxon>
    </lineage>
</organism>
<dbReference type="AlphaFoldDB" id="A0A9L0I4P0"/>